<reference evidence="8 9" key="1">
    <citation type="submission" date="2023-08" db="EMBL/GenBank/DDBJ databases">
        <title>Black Yeasts Isolated from many extreme environments.</title>
        <authorList>
            <person name="Coleine C."/>
            <person name="Stajich J.E."/>
            <person name="Selbmann L."/>
        </authorList>
    </citation>
    <scope>NUCLEOTIDE SEQUENCE [LARGE SCALE GENOMIC DNA]</scope>
    <source>
        <strain evidence="8 9">CCFEE 5910</strain>
    </source>
</reference>
<accession>A0AAN7Y6E9</accession>
<keyword evidence="9" id="KW-1185">Reference proteome</keyword>
<keyword evidence="3" id="KW-0479">Metal-binding</keyword>
<dbReference type="Gene3D" id="3.90.180.10">
    <property type="entry name" value="Medium-chain alcohol dehydrogenases, catalytic domain"/>
    <property type="match status" value="1"/>
</dbReference>
<evidence type="ECO:0000256" key="1">
    <source>
        <dbReference type="ARBA" id="ARBA00001947"/>
    </source>
</evidence>
<dbReference type="InterPro" id="IPR036291">
    <property type="entry name" value="NAD(P)-bd_dom_sf"/>
</dbReference>
<evidence type="ECO:0000259" key="7">
    <source>
        <dbReference type="SMART" id="SM00829"/>
    </source>
</evidence>
<keyword evidence="5" id="KW-0560">Oxidoreductase</keyword>
<keyword evidence="6" id="KW-0520">NAD</keyword>
<protein>
    <recommendedName>
        <fullName evidence="7">Enoyl reductase (ER) domain-containing protein</fullName>
    </recommendedName>
</protein>
<comment type="cofactor">
    <cofactor evidence="1">
        <name>Zn(2+)</name>
        <dbReference type="ChEBI" id="CHEBI:29105"/>
    </cofactor>
</comment>
<dbReference type="GO" id="GO:0005737">
    <property type="term" value="C:cytoplasm"/>
    <property type="evidence" value="ECO:0007669"/>
    <property type="project" value="TreeGrafter"/>
</dbReference>
<dbReference type="FunFam" id="3.40.50.720:FF:000039">
    <property type="entry name" value="Alcohol dehydrogenase AdhP"/>
    <property type="match status" value="1"/>
</dbReference>
<evidence type="ECO:0000313" key="9">
    <source>
        <dbReference type="Proteomes" id="UP001309876"/>
    </source>
</evidence>
<dbReference type="Pfam" id="PF00107">
    <property type="entry name" value="ADH_zinc_N"/>
    <property type="match status" value="1"/>
</dbReference>
<dbReference type="Proteomes" id="UP001309876">
    <property type="component" value="Unassembled WGS sequence"/>
</dbReference>
<dbReference type="SUPFAM" id="SSF50129">
    <property type="entry name" value="GroES-like"/>
    <property type="match status" value="1"/>
</dbReference>
<organism evidence="8 9">
    <name type="scientific">Lithohypha guttulata</name>
    <dbReference type="NCBI Taxonomy" id="1690604"/>
    <lineage>
        <taxon>Eukaryota</taxon>
        <taxon>Fungi</taxon>
        <taxon>Dikarya</taxon>
        <taxon>Ascomycota</taxon>
        <taxon>Pezizomycotina</taxon>
        <taxon>Eurotiomycetes</taxon>
        <taxon>Chaetothyriomycetidae</taxon>
        <taxon>Chaetothyriales</taxon>
        <taxon>Trichomeriaceae</taxon>
        <taxon>Lithohypha</taxon>
    </lineage>
</organism>
<evidence type="ECO:0000313" key="8">
    <source>
        <dbReference type="EMBL" id="KAK5085874.1"/>
    </source>
</evidence>
<dbReference type="SUPFAM" id="SSF51735">
    <property type="entry name" value="NAD(P)-binding Rossmann-fold domains"/>
    <property type="match status" value="1"/>
</dbReference>
<dbReference type="GO" id="GO:0004022">
    <property type="term" value="F:alcohol dehydrogenase (NAD+) activity"/>
    <property type="evidence" value="ECO:0007669"/>
    <property type="project" value="TreeGrafter"/>
</dbReference>
<feature type="domain" description="Enoyl reductase (ER)" evidence="7">
    <location>
        <begin position="26"/>
        <end position="358"/>
    </location>
</feature>
<dbReference type="PANTHER" id="PTHR42940">
    <property type="entry name" value="ALCOHOL DEHYDROGENASE 1-RELATED"/>
    <property type="match status" value="1"/>
</dbReference>
<evidence type="ECO:0000256" key="2">
    <source>
        <dbReference type="ARBA" id="ARBA00008072"/>
    </source>
</evidence>
<comment type="similarity">
    <text evidence="2">Belongs to the zinc-containing alcohol dehydrogenase family.</text>
</comment>
<dbReference type="Gene3D" id="3.40.50.720">
    <property type="entry name" value="NAD(P)-binding Rossmann-like Domain"/>
    <property type="match status" value="1"/>
</dbReference>
<dbReference type="InterPro" id="IPR020843">
    <property type="entry name" value="ER"/>
</dbReference>
<sequence>MATTTTTQSLPSNMLAAQIVGFHKPHSINKIPVPDINNLNPHDLYLKVAVSGLCHSDLEYLKGTFPHISLPITGSHEGTGVILAKGSAVDYFNVGDRILAGQTFGRCGECDICKGPENYRHYCPHRETMMSVHRNGAFQEYLIVDGREAALIPDSMSFATAAPLACAGMTSWRGVKQCELKPGQWIAIVGSGGGLGHLAIQMAKKAFGLKVVGVDARDEGLALTEEAGADLVLDARIGKENFVEQVHKHTDGKGVHAALNVSDAKSAAPTAAAITRDHGTVVQIALIDEVSLPFHDVIFRNIHLKGSFMASQAEIQEMLYTVVEHKIKLENNIFHGIPEIPRAVEMLRNGEYRGKACIVVDEGAPGTLPGDSRM</sequence>
<dbReference type="PANTHER" id="PTHR42940:SF8">
    <property type="entry name" value="VACUOLAR PROTEIN SORTING-ASSOCIATED PROTEIN 11"/>
    <property type="match status" value="1"/>
</dbReference>
<gene>
    <name evidence="8" type="ORF">LTR05_005163</name>
</gene>
<keyword evidence="4" id="KW-0862">Zinc</keyword>
<name>A0AAN7Y6E9_9EURO</name>
<evidence type="ECO:0000256" key="6">
    <source>
        <dbReference type="ARBA" id="ARBA00023027"/>
    </source>
</evidence>
<dbReference type="SMART" id="SM00829">
    <property type="entry name" value="PKS_ER"/>
    <property type="match status" value="1"/>
</dbReference>
<dbReference type="InterPro" id="IPR011032">
    <property type="entry name" value="GroES-like_sf"/>
</dbReference>
<evidence type="ECO:0000256" key="5">
    <source>
        <dbReference type="ARBA" id="ARBA00023002"/>
    </source>
</evidence>
<dbReference type="InterPro" id="IPR013154">
    <property type="entry name" value="ADH-like_N"/>
</dbReference>
<proteinExistence type="inferred from homology"/>
<dbReference type="Pfam" id="PF08240">
    <property type="entry name" value="ADH_N"/>
    <property type="match status" value="1"/>
</dbReference>
<evidence type="ECO:0000256" key="3">
    <source>
        <dbReference type="ARBA" id="ARBA00022723"/>
    </source>
</evidence>
<evidence type="ECO:0000256" key="4">
    <source>
        <dbReference type="ARBA" id="ARBA00022833"/>
    </source>
</evidence>
<dbReference type="AlphaFoldDB" id="A0AAN7Y6E9"/>
<dbReference type="EMBL" id="JAVRRJ010000004">
    <property type="protein sequence ID" value="KAK5085874.1"/>
    <property type="molecule type" value="Genomic_DNA"/>
</dbReference>
<comment type="caution">
    <text evidence="8">The sequence shown here is derived from an EMBL/GenBank/DDBJ whole genome shotgun (WGS) entry which is preliminary data.</text>
</comment>
<dbReference type="GO" id="GO:0046872">
    <property type="term" value="F:metal ion binding"/>
    <property type="evidence" value="ECO:0007669"/>
    <property type="project" value="UniProtKB-KW"/>
</dbReference>
<dbReference type="InterPro" id="IPR013149">
    <property type="entry name" value="ADH-like_C"/>
</dbReference>